<dbReference type="SMART" id="SM00560">
    <property type="entry name" value="LamGL"/>
    <property type="match status" value="1"/>
</dbReference>
<dbReference type="InterPro" id="IPR013189">
    <property type="entry name" value="Glyco_hydro_32_C"/>
</dbReference>
<dbReference type="GO" id="GO:0004564">
    <property type="term" value="F:beta-fructofuranosidase activity"/>
    <property type="evidence" value="ECO:0007669"/>
    <property type="project" value="UniProtKB-EC"/>
</dbReference>
<dbReference type="InterPro" id="IPR013148">
    <property type="entry name" value="Glyco_hydro_32_N"/>
</dbReference>
<keyword evidence="4 7" id="KW-0378">Hydrolase</keyword>
<reference evidence="9" key="1">
    <citation type="submission" date="2022-08" db="EMBL/GenBank/DDBJ databases">
        <title>The genomic sequence of strain Paenibacillus sp. SCIV0701.</title>
        <authorList>
            <person name="Zhao H."/>
        </authorList>
    </citation>
    <scope>NUCLEOTIDE SEQUENCE</scope>
    <source>
        <strain evidence="9">SCIV0701</strain>
    </source>
</reference>
<dbReference type="EMBL" id="JANIPJ010000003">
    <property type="protein sequence ID" value="MCR2803572.1"/>
    <property type="molecule type" value="Genomic_DNA"/>
</dbReference>
<dbReference type="InterPro" id="IPR051214">
    <property type="entry name" value="GH32_Enzymes"/>
</dbReference>
<sequence length="753" mass="84256">MENRVGSDRLLAHWRLDESGGSAALDSSSGIQDKVSYSLLKGRFSNPSDPGWRPGISGGALLFDGYSTWITRQASLAPRLDDAFTITAWVAPRSYEWGAENRLSAIVNQHNREAAEGFVFGLFRHGAWSLQLGSGGSWHELWCRHRPLEKGKWSHVAATYCKKEGVMRLYLNGEQTAEMSLPDDAGMTLSGEDLLIGKNNQSTVLAEAFRHNMFDGLMDDVRIYGSALSIVEIASIFKEPLASHGFAVPAIPYEVIRLDRTPMLSDRHRPQYHASPPVHWMNEPHAPIYFEGKYHLFYQHNPQGPYWAQIHWGHWVSEDMVHWRDLPIALAPEKGAVDPDGVWSGSACLDEFGVPALFITAGDDSASPNQRVGLARSKFRLDGDSDLTYWEKHPNPLIVQEQGQGKFGDFRDPFVWKEDGLWRLLIGSGTSDGQSGTALAYSSADMIHWTYHGPFYVSDPERFPYLGNMWELPVLLPLGKGADGREKHLFLISPLGPGADVEVFYWIGEYNREQMRFSPDHEEPQLIDVGDFHFTGPSGMVDPKTGRNIVFTIAQGERTPQIDYDSGWAHNAGLPVSVFLRPDGRLGIEPIGELASLRGRQLCSLRDVTLEEANRELANLQGDMLEIQVEFETSLADSMVGIWIRQSSDRAEETLIFYDKLAAELGVNREKTTLSTEERTRGIQSGRLDLDGEALKFHIYLDKSLVEAYVSGLKSLTTRVYPSRLDATGLQLEGSPDTVIKSIDIWIMNSIYQ</sequence>
<dbReference type="PANTHER" id="PTHR43101:SF1">
    <property type="entry name" value="BETA-FRUCTOSIDASE"/>
    <property type="match status" value="1"/>
</dbReference>
<dbReference type="Gene3D" id="2.60.120.560">
    <property type="entry name" value="Exo-inulinase, domain 1"/>
    <property type="match status" value="1"/>
</dbReference>
<dbReference type="InterPro" id="IPR006558">
    <property type="entry name" value="LamG-like"/>
</dbReference>
<evidence type="ECO:0000256" key="5">
    <source>
        <dbReference type="ARBA" id="ARBA00023157"/>
    </source>
</evidence>
<dbReference type="Gene3D" id="2.60.120.200">
    <property type="match status" value="1"/>
</dbReference>
<dbReference type="CDD" id="cd08996">
    <property type="entry name" value="GH32_FFase"/>
    <property type="match status" value="1"/>
</dbReference>
<evidence type="ECO:0000313" key="9">
    <source>
        <dbReference type="EMBL" id="MCR2803572.1"/>
    </source>
</evidence>
<dbReference type="EC" id="3.2.1.26" evidence="2"/>
<evidence type="ECO:0000256" key="7">
    <source>
        <dbReference type="RuleBase" id="RU362110"/>
    </source>
</evidence>
<accession>A0A9X2SA86</accession>
<keyword evidence="3" id="KW-0732">Signal</keyword>
<dbReference type="InterPro" id="IPR013320">
    <property type="entry name" value="ConA-like_dom_sf"/>
</dbReference>
<evidence type="ECO:0000256" key="1">
    <source>
        <dbReference type="ARBA" id="ARBA00009902"/>
    </source>
</evidence>
<dbReference type="PANTHER" id="PTHR43101">
    <property type="entry name" value="BETA-FRUCTOSIDASE"/>
    <property type="match status" value="1"/>
</dbReference>
<evidence type="ECO:0000313" key="10">
    <source>
        <dbReference type="Proteomes" id="UP001141950"/>
    </source>
</evidence>
<evidence type="ECO:0000256" key="6">
    <source>
        <dbReference type="ARBA" id="ARBA00023295"/>
    </source>
</evidence>
<keyword evidence="10" id="KW-1185">Reference proteome</keyword>
<evidence type="ECO:0000256" key="3">
    <source>
        <dbReference type="ARBA" id="ARBA00022729"/>
    </source>
</evidence>
<dbReference type="Pfam" id="PF08244">
    <property type="entry name" value="Glyco_hydro_32C"/>
    <property type="match status" value="1"/>
</dbReference>
<keyword evidence="6 7" id="KW-0326">Glycosidase</keyword>
<dbReference type="InterPro" id="IPR001362">
    <property type="entry name" value="Glyco_hydro_32"/>
</dbReference>
<evidence type="ECO:0000259" key="8">
    <source>
        <dbReference type="SMART" id="SM00560"/>
    </source>
</evidence>
<evidence type="ECO:0000256" key="2">
    <source>
        <dbReference type="ARBA" id="ARBA00012758"/>
    </source>
</evidence>
<proteinExistence type="inferred from homology"/>
<gene>
    <name evidence="9" type="ORF">NQZ67_06705</name>
</gene>
<dbReference type="SUPFAM" id="SSF49899">
    <property type="entry name" value="Concanavalin A-like lectins/glucanases"/>
    <property type="match status" value="2"/>
</dbReference>
<name>A0A9X2SA86_9BACL</name>
<evidence type="ECO:0000256" key="4">
    <source>
        <dbReference type="ARBA" id="ARBA00022801"/>
    </source>
</evidence>
<dbReference type="RefSeq" id="WP_257443968.1">
    <property type="nucleotide sequence ID" value="NZ_JANIPJ010000003.1"/>
</dbReference>
<dbReference type="GO" id="GO:0005975">
    <property type="term" value="P:carbohydrate metabolic process"/>
    <property type="evidence" value="ECO:0007669"/>
    <property type="project" value="InterPro"/>
</dbReference>
<comment type="similarity">
    <text evidence="1 7">Belongs to the glycosyl hydrolase 32 family.</text>
</comment>
<dbReference type="Pfam" id="PF13385">
    <property type="entry name" value="Laminin_G_3"/>
    <property type="match status" value="1"/>
</dbReference>
<dbReference type="AlphaFoldDB" id="A0A9X2SA86"/>
<feature type="domain" description="LamG-like jellyroll fold" evidence="8">
    <location>
        <begin position="82"/>
        <end position="231"/>
    </location>
</feature>
<dbReference type="Pfam" id="PF00251">
    <property type="entry name" value="Glyco_hydro_32N"/>
    <property type="match status" value="1"/>
</dbReference>
<dbReference type="InterPro" id="IPR023296">
    <property type="entry name" value="Glyco_hydro_beta-prop_sf"/>
</dbReference>
<organism evidence="9 10">
    <name type="scientific">Paenibacillus soyae</name>
    <dbReference type="NCBI Taxonomy" id="2969249"/>
    <lineage>
        <taxon>Bacteria</taxon>
        <taxon>Bacillati</taxon>
        <taxon>Bacillota</taxon>
        <taxon>Bacilli</taxon>
        <taxon>Bacillales</taxon>
        <taxon>Paenibacillaceae</taxon>
        <taxon>Paenibacillus</taxon>
    </lineage>
</organism>
<keyword evidence="5" id="KW-1015">Disulfide bond</keyword>
<dbReference type="Proteomes" id="UP001141950">
    <property type="component" value="Unassembled WGS sequence"/>
</dbReference>
<dbReference type="SUPFAM" id="SSF75005">
    <property type="entry name" value="Arabinanase/levansucrase/invertase"/>
    <property type="match status" value="1"/>
</dbReference>
<protein>
    <recommendedName>
        <fullName evidence="2">beta-fructofuranosidase</fullName>
        <ecNumber evidence="2">3.2.1.26</ecNumber>
    </recommendedName>
</protein>
<dbReference type="Gene3D" id="2.115.10.20">
    <property type="entry name" value="Glycosyl hydrolase domain, family 43"/>
    <property type="match status" value="1"/>
</dbReference>
<dbReference type="SMART" id="SM00640">
    <property type="entry name" value="Glyco_32"/>
    <property type="match status" value="1"/>
</dbReference>
<comment type="caution">
    <text evidence="9">The sequence shown here is derived from an EMBL/GenBank/DDBJ whole genome shotgun (WGS) entry which is preliminary data.</text>
</comment>